<reference evidence="2 3" key="1">
    <citation type="submission" date="2019-07" db="EMBL/GenBank/DDBJ databases">
        <title>Sphingomonas solaris sp. nov., isolated from a solar panel from Boston, Massachusetts.</title>
        <authorList>
            <person name="Tanner K."/>
            <person name="Pascual J."/>
            <person name="Mancuso C."/>
            <person name="Pereto J."/>
            <person name="Khalil A."/>
            <person name="Vilanova C."/>
        </authorList>
    </citation>
    <scope>NUCLEOTIDE SEQUENCE [LARGE SCALE GENOMIC DNA]</scope>
    <source>
        <strain evidence="2 3">R4DWN</strain>
    </source>
</reference>
<name>A0A558RCR9_9SPHN</name>
<protein>
    <submittedName>
        <fullName evidence="2">Uncharacterized protein</fullName>
    </submittedName>
</protein>
<dbReference type="EMBL" id="VNIM01000003">
    <property type="protein sequence ID" value="TVV77239.1"/>
    <property type="molecule type" value="Genomic_DNA"/>
</dbReference>
<keyword evidence="3" id="KW-1185">Reference proteome</keyword>
<dbReference type="Proteomes" id="UP000318681">
    <property type="component" value="Unassembled WGS sequence"/>
</dbReference>
<feature type="transmembrane region" description="Helical" evidence="1">
    <location>
        <begin position="18"/>
        <end position="45"/>
    </location>
</feature>
<comment type="caution">
    <text evidence="2">The sequence shown here is derived from an EMBL/GenBank/DDBJ whole genome shotgun (WGS) entry which is preliminary data.</text>
</comment>
<evidence type="ECO:0000313" key="2">
    <source>
        <dbReference type="EMBL" id="TVV77239.1"/>
    </source>
</evidence>
<keyword evidence="1" id="KW-0812">Transmembrane</keyword>
<keyword evidence="1" id="KW-1133">Transmembrane helix</keyword>
<gene>
    <name evidence="2" type="ORF">FOY91_01505</name>
</gene>
<evidence type="ECO:0000256" key="1">
    <source>
        <dbReference type="SAM" id="Phobius"/>
    </source>
</evidence>
<keyword evidence="1" id="KW-0472">Membrane</keyword>
<dbReference type="RefSeq" id="WP_145147402.1">
    <property type="nucleotide sequence ID" value="NZ_VNIM01000003.1"/>
</dbReference>
<dbReference type="AlphaFoldDB" id="A0A558RCR9"/>
<organism evidence="2 3">
    <name type="scientific">Alterirhizorhabdus solaris</name>
    <dbReference type="NCBI Taxonomy" id="2529389"/>
    <lineage>
        <taxon>Bacteria</taxon>
        <taxon>Pseudomonadati</taxon>
        <taxon>Pseudomonadota</taxon>
        <taxon>Alphaproteobacteria</taxon>
        <taxon>Sphingomonadales</taxon>
        <taxon>Rhizorhabdaceae</taxon>
        <taxon>Alterirhizorhabdus</taxon>
    </lineage>
</organism>
<accession>A0A558RCR9</accession>
<evidence type="ECO:0000313" key="3">
    <source>
        <dbReference type="Proteomes" id="UP000318681"/>
    </source>
</evidence>
<sequence>MAVLDHGVVSNRTKIRSVIVAIIIHLAVISITTGIVLLIAIPSWIAAYVISGRELAAIANEAFHFKKSYPFRYFGSSFGEFTHVFCHGQDLEERTLATIDRALKAQVPVSPLKAITITDIDGELRDPEERTFRVSTAGTTSRGTTVTLLLRYARFGQLQSVQWWVLAGGYVDRDKKFNFVAYAPLTIWFWLIPYLRRDHDIVPRLRSLYSSTYNYLDVETQVKGFHEVVFNALIEELEHNGIDTSELKVQRMQVMNISISGGQVQMGNVVQGAMNRVVNSAKGAGK</sequence>
<proteinExistence type="predicted"/>